<keyword evidence="1" id="KW-0812">Transmembrane</keyword>
<evidence type="ECO:0000256" key="1">
    <source>
        <dbReference type="SAM" id="Phobius"/>
    </source>
</evidence>
<name>A0A8E0WU92_9SPHN</name>
<dbReference type="GO" id="GO:0016020">
    <property type="term" value="C:membrane"/>
    <property type="evidence" value="ECO:0007669"/>
    <property type="project" value="TreeGrafter"/>
</dbReference>
<dbReference type="GO" id="GO:0016747">
    <property type="term" value="F:acyltransferase activity, transferring groups other than amino-acyl groups"/>
    <property type="evidence" value="ECO:0007669"/>
    <property type="project" value="InterPro"/>
</dbReference>
<sequence>MPVGEARPSTAYRRDIDGLRALAVLPVLFYHVDLWPFSGGFVGVDIFFVISGYLIASIVGRELAEGRFSIADFYARRIRRIFPALFATIAVTIIVGSRILLPLDYRALGLSAAATVLFASNLHFARHSGYFGSAAEEAPLLHTWSLAVEEQFYILFPLLMLCAVRAGGRTRLLLGAVALLSFGTALLLVDRAPVLAFYLPFPRAWELLAGALLATGLLPPLRSRWAAQLCALAGLASIGWALFGFSGATVFPGLNALYPVLGAMLILHAGQGGSAVSRMLGRAVPVAVGRISYSLYLWHWPLVVFWTYRTDGDWRLREQLFIILLSLLLATLSWRFIEEPFRRARRFTTGRAFALAGAMMAAGCGAGALLYLS</sequence>
<feature type="transmembrane region" description="Helical" evidence="1">
    <location>
        <begin position="279"/>
        <end position="299"/>
    </location>
</feature>
<organism evidence="3 4">
    <name type="scientific">Sphingobium indicum F2</name>
    <dbReference type="NCBI Taxonomy" id="1450518"/>
    <lineage>
        <taxon>Bacteria</taxon>
        <taxon>Pseudomonadati</taxon>
        <taxon>Pseudomonadota</taxon>
        <taxon>Alphaproteobacteria</taxon>
        <taxon>Sphingomonadales</taxon>
        <taxon>Sphingomonadaceae</taxon>
        <taxon>Sphingobium</taxon>
    </lineage>
</organism>
<dbReference type="PANTHER" id="PTHR23028:SF53">
    <property type="entry name" value="ACYL_TRANSF_3 DOMAIN-CONTAINING PROTEIN"/>
    <property type="match status" value="1"/>
</dbReference>
<feature type="transmembrane region" description="Helical" evidence="1">
    <location>
        <begin position="225"/>
        <end position="243"/>
    </location>
</feature>
<feature type="transmembrane region" description="Helical" evidence="1">
    <location>
        <begin position="249"/>
        <end position="267"/>
    </location>
</feature>
<keyword evidence="3" id="KW-0012">Acyltransferase</keyword>
<feature type="domain" description="Acyltransferase 3" evidence="2">
    <location>
        <begin position="15"/>
        <end position="333"/>
    </location>
</feature>
<protein>
    <submittedName>
        <fullName evidence="3">Acyltransferase</fullName>
    </submittedName>
</protein>
<keyword evidence="1" id="KW-1133">Transmembrane helix</keyword>
<reference evidence="3 4" key="1">
    <citation type="submission" date="2014-05" db="EMBL/GenBank/DDBJ databases">
        <title>Genome Announcement of Sphingobium lucknowense F2.</title>
        <authorList>
            <person name="Lal R."/>
            <person name="Negi V."/>
            <person name="Lata P."/>
            <person name="Sangwan N."/>
            <person name="Gupta S.K."/>
            <person name="Rao D.L.N."/>
            <person name="Das S."/>
        </authorList>
    </citation>
    <scope>NUCLEOTIDE SEQUENCE [LARGE SCALE GENOMIC DNA]</scope>
    <source>
        <strain evidence="3 4">F2</strain>
    </source>
</reference>
<evidence type="ECO:0000313" key="3">
    <source>
        <dbReference type="EMBL" id="KER37526.1"/>
    </source>
</evidence>
<dbReference type="EMBL" id="JANF02000019">
    <property type="protein sequence ID" value="KER37526.1"/>
    <property type="molecule type" value="Genomic_DNA"/>
</dbReference>
<dbReference type="AlphaFoldDB" id="A0A8E0WU92"/>
<dbReference type="Proteomes" id="UP000028135">
    <property type="component" value="Unassembled WGS sequence"/>
</dbReference>
<evidence type="ECO:0000259" key="2">
    <source>
        <dbReference type="Pfam" id="PF01757"/>
    </source>
</evidence>
<feature type="non-terminal residue" evidence="3">
    <location>
        <position position="373"/>
    </location>
</feature>
<evidence type="ECO:0000313" key="4">
    <source>
        <dbReference type="Proteomes" id="UP000028135"/>
    </source>
</evidence>
<feature type="transmembrane region" description="Helical" evidence="1">
    <location>
        <begin position="172"/>
        <end position="189"/>
    </location>
</feature>
<keyword evidence="1" id="KW-0472">Membrane</keyword>
<dbReference type="Pfam" id="PF01757">
    <property type="entry name" value="Acyl_transf_3"/>
    <property type="match status" value="1"/>
</dbReference>
<feature type="transmembrane region" description="Helical" evidence="1">
    <location>
        <begin position="319"/>
        <end position="337"/>
    </location>
</feature>
<keyword evidence="3" id="KW-0808">Transferase</keyword>
<feature type="transmembrane region" description="Helical" evidence="1">
    <location>
        <begin position="81"/>
        <end position="101"/>
    </location>
</feature>
<accession>A0A8E0WU92</accession>
<dbReference type="InterPro" id="IPR002656">
    <property type="entry name" value="Acyl_transf_3_dom"/>
</dbReference>
<dbReference type="GO" id="GO:0009103">
    <property type="term" value="P:lipopolysaccharide biosynthetic process"/>
    <property type="evidence" value="ECO:0007669"/>
    <property type="project" value="TreeGrafter"/>
</dbReference>
<feature type="transmembrane region" description="Helical" evidence="1">
    <location>
        <begin position="34"/>
        <end position="60"/>
    </location>
</feature>
<proteinExistence type="predicted"/>
<dbReference type="PANTHER" id="PTHR23028">
    <property type="entry name" value="ACETYLTRANSFERASE"/>
    <property type="match status" value="1"/>
</dbReference>
<comment type="caution">
    <text evidence="3">The sequence shown here is derived from an EMBL/GenBank/DDBJ whole genome shotgun (WGS) entry which is preliminary data.</text>
</comment>
<dbReference type="RefSeq" id="WP_037444305.1">
    <property type="nucleotide sequence ID" value="NZ_JANF02000019.1"/>
</dbReference>
<feature type="transmembrane region" description="Helical" evidence="1">
    <location>
        <begin position="107"/>
        <end position="125"/>
    </location>
</feature>
<feature type="transmembrane region" description="Helical" evidence="1">
    <location>
        <begin position="349"/>
        <end position="372"/>
    </location>
</feature>
<dbReference type="InterPro" id="IPR050879">
    <property type="entry name" value="Acyltransferase_3"/>
</dbReference>
<gene>
    <name evidence="3" type="ORF">AL00_04855</name>
</gene>